<gene>
    <name evidence="1" type="ORF">RHMOL_Rhmol09G0087400</name>
</gene>
<accession>A0ACC0MCL6</accession>
<keyword evidence="2" id="KW-1185">Reference proteome</keyword>
<name>A0ACC0MCL6_RHOML</name>
<evidence type="ECO:0000313" key="1">
    <source>
        <dbReference type="EMBL" id="KAI8538242.1"/>
    </source>
</evidence>
<dbReference type="Proteomes" id="UP001062846">
    <property type="component" value="Chromosome 9"/>
</dbReference>
<reference evidence="1" key="1">
    <citation type="submission" date="2022-02" db="EMBL/GenBank/DDBJ databases">
        <title>Plant Genome Project.</title>
        <authorList>
            <person name="Zhang R.-G."/>
        </authorList>
    </citation>
    <scope>NUCLEOTIDE SEQUENCE</scope>
    <source>
        <strain evidence="1">AT1</strain>
    </source>
</reference>
<comment type="caution">
    <text evidence="1">The sequence shown here is derived from an EMBL/GenBank/DDBJ whole genome shotgun (WGS) entry which is preliminary data.</text>
</comment>
<sequence>MVIFERRPNASGRYLSWIKRLTKRSRIWKIDNLATVERIWRLRNRCCGRRIDLAAKGLISQGDFQATGCSGEEMMLRP</sequence>
<evidence type="ECO:0000313" key="2">
    <source>
        <dbReference type="Proteomes" id="UP001062846"/>
    </source>
</evidence>
<protein>
    <submittedName>
        <fullName evidence="1">Uncharacterized protein</fullName>
    </submittedName>
</protein>
<organism evidence="1 2">
    <name type="scientific">Rhododendron molle</name>
    <name type="common">Chinese azalea</name>
    <name type="synonym">Azalea mollis</name>
    <dbReference type="NCBI Taxonomy" id="49168"/>
    <lineage>
        <taxon>Eukaryota</taxon>
        <taxon>Viridiplantae</taxon>
        <taxon>Streptophyta</taxon>
        <taxon>Embryophyta</taxon>
        <taxon>Tracheophyta</taxon>
        <taxon>Spermatophyta</taxon>
        <taxon>Magnoliopsida</taxon>
        <taxon>eudicotyledons</taxon>
        <taxon>Gunneridae</taxon>
        <taxon>Pentapetalae</taxon>
        <taxon>asterids</taxon>
        <taxon>Ericales</taxon>
        <taxon>Ericaceae</taxon>
        <taxon>Ericoideae</taxon>
        <taxon>Rhodoreae</taxon>
        <taxon>Rhododendron</taxon>
    </lineage>
</organism>
<dbReference type="EMBL" id="CM046396">
    <property type="protein sequence ID" value="KAI8538242.1"/>
    <property type="molecule type" value="Genomic_DNA"/>
</dbReference>
<proteinExistence type="predicted"/>